<dbReference type="InterPro" id="IPR037523">
    <property type="entry name" value="VOC_core"/>
</dbReference>
<dbReference type="Pfam" id="PF13669">
    <property type="entry name" value="Glyoxalase_4"/>
    <property type="match status" value="1"/>
</dbReference>
<proteinExistence type="predicted"/>
<gene>
    <name evidence="2" type="ORF">RTSSTS7063_01426</name>
</gene>
<evidence type="ECO:0000313" key="2">
    <source>
        <dbReference type="EMBL" id="VUX08053.1"/>
    </source>
</evidence>
<dbReference type="AlphaFoldDB" id="A0A564TLC5"/>
<evidence type="ECO:0000313" key="3">
    <source>
        <dbReference type="Proteomes" id="UP000363661"/>
    </source>
</evidence>
<accession>A0A564TLC5</accession>
<evidence type="ECO:0000259" key="1">
    <source>
        <dbReference type="PROSITE" id="PS51819"/>
    </source>
</evidence>
<name>A0A564TLC5_9FIRM</name>
<sequence>MKKKFGRVIHLGIVVEDIHAAVEIYEKNFGITPWEISEHAEFFKDKIVNGQIGIDFASAIYRCDGYELELISPIGPSVYKDWLEEHGPGLHHVKFETEESYQDVLSMAKEISGRDPYIEMKFPDGTPIVAYADMQKETGLLVEISNE</sequence>
<reference evidence="2 3" key="1">
    <citation type="submission" date="2019-07" db="EMBL/GenBank/DDBJ databases">
        <authorList>
            <person name="Hibberd C M."/>
            <person name="Gehrig L. J."/>
            <person name="Chang H.-W."/>
            <person name="Venkatesh S."/>
        </authorList>
    </citation>
    <scope>NUCLEOTIDE SEQUENCE [LARGE SCALE GENOMIC DNA]</scope>
    <source>
        <strain evidence="2">Ruminococcus_torques_SSTS_Bg7063</strain>
    </source>
</reference>
<organism evidence="2 3">
    <name type="scientific">[Ruminococcus] torques</name>
    <dbReference type="NCBI Taxonomy" id="33039"/>
    <lineage>
        <taxon>Bacteria</taxon>
        <taxon>Bacillati</taxon>
        <taxon>Bacillota</taxon>
        <taxon>Clostridia</taxon>
        <taxon>Lachnospirales</taxon>
        <taxon>Lachnospiraceae</taxon>
        <taxon>Mediterraneibacter</taxon>
    </lineage>
</organism>
<dbReference type="InterPro" id="IPR029068">
    <property type="entry name" value="Glyas_Bleomycin-R_OHBP_Dase"/>
</dbReference>
<dbReference type="Proteomes" id="UP000363661">
    <property type="component" value="Unassembled WGS sequence"/>
</dbReference>
<protein>
    <recommendedName>
        <fullName evidence="1">VOC domain-containing protein</fullName>
    </recommendedName>
</protein>
<keyword evidence="3" id="KW-1185">Reference proteome</keyword>
<dbReference type="EMBL" id="CABHNA010000053">
    <property type="protein sequence ID" value="VUX08053.1"/>
    <property type="molecule type" value="Genomic_DNA"/>
</dbReference>
<dbReference type="RefSeq" id="WP_144366997.1">
    <property type="nucleotide sequence ID" value="NZ_CABHNA010000053.1"/>
</dbReference>
<dbReference type="SUPFAM" id="SSF54593">
    <property type="entry name" value="Glyoxalase/Bleomycin resistance protein/Dihydroxybiphenyl dioxygenase"/>
    <property type="match status" value="1"/>
</dbReference>
<dbReference type="PROSITE" id="PS51819">
    <property type="entry name" value="VOC"/>
    <property type="match status" value="1"/>
</dbReference>
<feature type="domain" description="VOC" evidence="1">
    <location>
        <begin position="7"/>
        <end position="147"/>
    </location>
</feature>
<dbReference type="Gene3D" id="3.10.180.10">
    <property type="entry name" value="2,3-Dihydroxybiphenyl 1,2-Dioxygenase, domain 1"/>
    <property type="match status" value="1"/>
</dbReference>